<feature type="transmembrane region" description="Helical" evidence="8">
    <location>
        <begin position="71"/>
        <end position="92"/>
    </location>
</feature>
<dbReference type="EMBL" id="FXAM01000001">
    <property type="protein sequence ID" value="SMF95839.1"/>
    <property type="molecule type" value="Genomic_DNA"/>
</dbReference>
<feature type="transmembrane region" description="Helical" evidence="8">
    <location>
        <begin position="281"/>
        <end position="300"/>
    </location>
</feature>
<feature type="transmembrane region" description="Helical" evidence="8">
    <location>
        <begin position="210"/>
        <end position="233"/>
    </location>
</feature>
<evidence type="ECO:0000256" key="7">
    <source>
        <dbReference type="ARBA" id="ARBA00023136"/>
    </source>
</evidence>
<evidence type="ECO:0000313" key="11">
    <source>
        <dbReference type="Proteomes" id="UP000192923"/>
    </source>
</evidence>
<dbReference type="GO" id="GO:0005886">
    <property type="term" value="C:plasma membrane"/>
    <property type="evidence" value="ECO:0007669"/>
    <property type="project" value="UniProtKB-SubCell"/>
</dbReference>
<evidence type="ECO:0000256" key="8">
    <source>
        <dbReference type="SAM" id="Phobius"/>
    </source>
</evidence>
<dbReference type="GO" id="GO:0006508">
    <property type="term" value="P:proteolysis"/>
    <property type="evidence" value="ECO:0007669"/>
    <property type="project" value="UniProtKB-KW"/>
</dbReference>
<gene>
    <name evidence="10" type="ORF">SAMN02949497_3214</name>
</gene>
<feature type="transmembrane region" description="Helical" evidence="8">
    <location>
        <begin position="378"/>
        <end position="396"/>
    </location>
</feature>
<dbReference type="Proteomes" id="UP000192923">
    <property type="component" value="Unassembled WGS sequence"/>
</dbReference>
<dbReference type="NCBIfam" id="TIGR04178">
    <property type="entry name" value="exo_archaeo"/>
    <property type="match status" value="1"/>
</dbReference>
<dbReference type="InterPro" id="IPR003675">
    <property type="entry name" value="Rce1/LyrA-like_dom"/>
</dbReference>
<comment type="subcellular location">
    <subcellularLocation>
        <location evidence="1">Cell membrane</location>
        <topology evidence="1">Multi-pass membrane protein</topology>
    </subcellularLocation>
</comment>
<feature type="transmembrane region" description="Helical" evidence="8">
    <location>
        <begin position="321"/>
        <end position="345"/>
    </location>
</feature>
<feature type="transmembrane region" description="Helical" evidence="8">
    <location>
        <begin position="502"/>
        <end position="522"/>
    </location>
</feature>
<feature type="transmembrane region" description="Helical" evidence="8">
    <location>
        <begin position="351"/>
        <end position="371"/>
    </location>
</feature>
<accession>A0A1Y6CYU2</accession>
<feature type="transmembrane region" description="Helical" evidence="8">
    <location>
        <begin position="419"/>
        <end position="442"/>
    </location>
</feature>
<dbReference type="Pfam" id="PF02517">
    <property type="entry name" value="Rce1-like"/>
    <property type="match status" value="1"/>
</dbReference>
<sequence length="530" mass="58057">MKSSYTVPSLFSPIPRFAQDTYGPVALFHHTKEIWKLGLWLGSGGLLLLAPRHAHLLGEFRRQSRYHRWQGWLCGQCLAFVALVATTAYLFAQPTQAERLDLGGAVVWAALLGATLWLWLLALAPARFWAWLVRREAPALVAGMVLGYCASRVVEQLVWQEAPLAQKELWGILSGYTLALVHTLLGWIYPDRVYIPESAVVGTPDFAVEITYACSGIEGISLIVLFIALYLGLFHKELRFPQSFWLFPLGICAIWLGNALRIAALIILGSEISPELASEGFHAQAGWIMLILIILGLLWVSHRWHYFATSPAYSPSKGGAIRLETGLLLPLLALLATTMITAAFSSGGFDSLYPLKVLVTLAVLGYCWNAYTRLGWHWDWQAPLIGGAVFAVWMALEPDSGADGAGLAQGLAGLSGGPAALWLVFRVLGSVVAVPLAEELAFRGYLLRKLIARDIETVPPGRFTWVSFLASSVLFGLLHERWLAGSLAGMGYALALYRRGRIGDAVVAHMTTNGLIALTVLARGRWGLWT</sequence>
<feature type="transmembrane region" description="Helical" evidence="8">
    <location>
        <begin position="245"/>
        <end position="269"/>
    </location>
</feature>
<dbReference type="Pfam" id="PF09721">
    <property type="entry name" value="Exosortase_EpsH"/>
    <property type="match status" value="1"/>
</dbReference>
<dbReference type="InterPro" id="IPR026392">
    <property type="entry name" value="Exo/Archaeosortase_dom"/>
</dbReference>
<keyword evidence="5" id="KW-0378">Hydrolase</keyword>
<evidence type="ECO:0000256" key="4">
    <source>
        <dbReference type="ARBA" id="ARBA00022692"/>
    </source>
</evidence>
<keyword evidence="11" id="KW-1185">Reference proteome</keyword>
<dbReference type="InterPro" id="IPR014346">
    <property type="entry name" value="Prenyl_protease-related"/>
</dbReference>
<keyword evidence="7 8" id="KW-0472">Membrane</keyword>
<evidence type="ECO:0000256" key="5">
    <source>
        <dbReference type="ARBA" id="ARBA00022801"/>
    </source>
</evidence>
<keyword evidence="4 8" id="KW-0812">Transmembrane</keyword>
<protein>
    <submittedName>
        <fullName evidence="10">Exosortase E/protease, VPEID-CTERM system</fullName>
    </submittedName>
</protein>
<dbReference type="STRING" id="1760988.SAMN02949497_3214"/>
<keyword evidence="6 8" id="KW-1133">Transmembrane helix</keyword>
<feature type="domain" description="CAAX prenyl protease 2/Lysostaphin resistance protein A-like" evidence="9">
    <location>
        <begin position="421"/>
        <end position="514"/>
    </location>
</feature>
<feature type="transmembrane region" description="Helical" evidence="8">
    <location>
        <begin position="169"/>
        <end position="190"/>
    </location>
</feature>
<dbReference type="NCBIfam" id="TIGR04162">
    <property type="entry name" value="exo_VPEID"/>
    <property type="match status" value="1"/>
</dbReference>
<dbReference type="InterPro" id="IPR019127">
    <property type="entry name" value="Exosortase"/>
</dbReference>
<feature type="transmembrane region" description="Helical" evidence="8">
    <location>
        <begin position="463"/>
        <end position="482"/>
    </location>
</feature>
<reference evidence="10 11" key="1">
    <citation type="submission" date="2016-12" db="EMBL/GenBank/DDBJ databases">
        <authorList>
            <person name="Song W.-J."/>
            <person name="Kurnit D.M."/>
        </authorList>
    </citation>
    <scope>NUCLEOTIDE SEQUENCE [LARGE SCALE GENOMIC DNA]</scope>
    <source>
        <strain evidence="10 11">175</strain>
    </source>
</reference>
<evidence type="ECO:0000256" key="6">
    <source>
        <dbReference type="ARBA" id="ARBA00022989"/>
    </source>
</evidence>
<evidence type="ECO:0000256" key="1">
    <source>
        <dbReference type="ARBA" id="ARBA00004651"/>
    </source>
</evidence>
<dbReference type="AlphaFoldDB" id="A0A1Y6CYU2"/>
<dbReference type="InterPro" id="IPR026420">
    <property type="entry name" value="Exo_VPEID"/>
</dbReference>
<dbReference type="NCBIfam" id="TIGR03008">
    <property type="entry name" value="pepcterm_CAAX"/>
    <property type="match status" value="1"/>
</dbReference>
<feature type="transmembrane region" description="Helical" evidence="8">
    <location>
        <begin position="104"/>
        <end position="126"/>
    </location>
</feature>
<name>A0A1Y6CYU2_9GAMM</name>
<dbReference type="GO" id="GO:0080120">
    <property type="term" value="P:CAAX-box protein maturation"/>
    <property type="evidence" value="ECO:0007669"/>
    <property type="project" value="UniProtKB-ARBA"/>
</dbReference>
<keyword evidence="3 10" id="KW-0645">Protease</keyword>
<keyword evidence="2" id="KW-1003">Cell membrane</keyword>
<dbReference type="GO" id="GO:0004175">
    <property type="term" value="F:endopeptidase activity"/>
    <property type="evidence" value="ECO:0007669"/>
    <property type="project" value="UniProtKB-ARBA"/>
</dbReference>
<evidence type="ECO:0000256" key="2">
    <source>
        <dbReference type="ARBA" id="ARBA00022475"/>
    </source>
</evidence>
<organism evidence="10 11">
    <name type="scientific">Methylomagnum ishizawai</name>
    <dbReference type="NCBI Taxonomy" id="1760988"/>
    <lineage>
        <taxon>Bacteria</taxon>
        <taxon>Pseudomonadati</taxon>
        <taxon>Pseudomonadota</taxon>
        <taxon>Gammaproteobacteria</taxon>
        <taxon>Methylococcales</taxon>
        <taxon>Methylococcaceae</taxon>
        <taxon>Methylomagnum</taxon>
    </lineage>
</organism>
<dbReference type="RefSeq" id="WP_254899391.1">
    <property type="nucleotide sequence ID" value="NZ_FXAM01000001.1"/>
</dbReference>
<evidence type="ECO:0000259" key="9">
    <source>
        <dbReference type="Pfam" id="PF02517"/>
    </source>
</evidence>
<evidence type="ECO:0000313" key="10">
    <source>
        <dbReference type="EMBL" id="SMF95839.1"/>
    </source>
</evidence>
<evidence type="ECO:0000256" key="3">
    <source>
        <dbReference type="ARBA" id="ARBA00022670"/>
    </source>
</evidence>
<proteinExistence type="predicted"/>